<keyword evidence="2" id="KW-1185">Reference proteome</keyword>
<dbReference type="GeneID" id="18874828"/>
<gene>
    <name evidence="1" type="ORF">SPAPADRAFT_63605</name>
</gene>
<dbReference type="HOGENOM" id="CLU_2559760_0_0_1"/>
<dbReference type="InParanoid" id="G3AVT5"/>
<proteinExistence type="predicted"/>
<dbReference type="EMBL" id="GL996506">
    <property type="protein sequence ID" value="EGW29980.1"/>
    <property type="molecule type" value="Genomic_DNA"/>
</dbReference>
<sequence length="82" mass="9017">MIKGCLSRGRKIAETIPNSSPTQIGTCHIVQRHKSDSPPPAYNMSEIPLQPAPAYLPLYEQISSQQLQSSDELDRLNSSPTP</sequence>
<dbReference type="KEGG" id="spaa:SPAPADRAFT_63605"/>
<protein>
    <submittedName>
        <fullName evidence="1">Uncharacterized protein</fullName>
    </submittedName>
</protein>
<evidence type="ECO:0000313" key="1">
    <source>
        <dbReference type="EMBL" id="EGW29980.1"/>
    </source>
</evidence>
<accession>G3AVT5</accession>
<evidence type="ECO:0000313" key="2">
    <source>
        <dbReference type="Proteomes" id="UP000000709"/>
    </source>
</evidence>
<organism evidence="2">
    <name type="scientific">Spathaspora passalidarum (strain NRRL Y-27907 / 11-Y1)</name>
    <dbReference type="NCBI Taxonomy" id="619300"/>
    <lineage>
        <taxon>Eukaryota</taxon>
        <taxon>Fungi</taxon>
        <taxon>Dikarya</taxon>
        <taxon>Ascomycota</taxon>
        <taxon>Saccharomycotina</taxon>
        <taxon>Pichiomycetes</taxon>
        <taxon>Debaryomycetaceae</taxon>
        <taxon>Spathaspora</taxon>
    </lineage>
</organism>
<dbReference type="Proteomes" id="UP000000709">
    <property type="component" value="Unassembled WGS sequence"/>
</dbReference>
<reference evidence="1 2" key="1">
    <citation type="journal article" date="2011" name="Proc. Natl. Acad. Sci. U.S.A.">
        <title>Comparative genomics of xylose-fermenting fungi for enhanced biofuel production.</title>
        <authorList>
            <person name="Wohlbach D.J."/>
            <person name="Kuo A."/>
            <person name="Sato T.K."/>
            <person name="Potts K.M."/>
            <person name="Salamov A.A."/>
            <person name="LaButti K.M."/>
            <person name="Sun H."/>
            <person name="Clum A."/>
            <person name="Pangilinan J.L."/>
            <person name="Lindquist E.A."/>
            <person name="Lucas S."/>
            <person name="Lapidus A."/>
            <person name="Jin M."/>
            <person name="Gunawan C."/>
            <person name="Balan V."/>
            <person name="Dale B.E."/>
            <person name="Jeffries T.W."/>
            <person name="Zinkel R."/>
            <person name="Barry K.W."/>
            <person name="Grigoriev I.V."/>
            <person name="Gasch A.P."/>
        </authorList>
    </citation>
    <scope>NUCLEOTIDE SEQUENCE [LARGE SCALE GENOMIC DNA]</scope>
    <source>
        <strain evidence="2">NRRL Y-27907 / 11-Y1</strain>
    </source>
</reference>
<dbReference type="RefSeq" id="XP_007377746.1">
    <property type="nucleotide sequence ID" value="XM_007377684.1"/>
</dbReference>
<dbReference type="AlphaFoldDB" id="G3AVT5"/>
<name>G3AVT5_SPAPN</name>